<dbReference type="AlphaFoldDB" id="A0A6G9YRW0"/>
<sequence>MSLVNRAGLPRVCRQRPPVAATSSQPGQAYLCCDWTVRCQELICKPVRGNPTNPTDTKGDIAAHATVIQLISI</sequence>
<accession>A0A6G9YRW0</accession>
<dbReference type="KEGG" id="nah:F5544_39010"/>
<keyword evidence="2" id="KW-1185">Reference proteome</keyword>
<organism evidence="1 2">
    <name type="scientific">Nocardia arthritidis</name>
    <dbReference type="NCBI Taxonomy" id="228602"/>
    <lineage>
        <taxon>Bacteria</taxon>
        <taxon>Bacillati</taxon>
        <taxon>Actinomycetota</taxon>
        <taxon>Actinomycetes</taxon>
        <taxon>Mycobacteriales</taxon>
        <taxon>Nocardiaceae</taxon>
        <taxon>Nocardia</taxon>
    </lineage>
</organism>
<evidence type="ECO:0000313" key="1">
    <source>
        <dbReference type="EMBL" id="QIS15623.1"/>
    </source>
</evidence>
<reference evidence="1 2" key="1">
    <citation type="journal article" date="2019" name="ACS Chem. Biol.">
        <title>Identification and Mobilization of a Cryptic Antibiotic Biosynthesis Gene Locus from a Human-Pathogenic Nocardia Isolate.</title>
        <authorList>
            <person name="Herisse M."/>
            <person name="Ishida K."/>
            <person name="Porter J.L."/>
            <person name="Howden B."/>
            <person name="Hertweck C."/>
            <person name="Stinear T.P."/>
            <person name="Pidot S.J."/>
        </authorList>
    </citation>
    <scope>NUCLEOTIDE SEQUENCE [LARGE SCALE GENOMIC DNA]</scope>
    <source>
        <strain evidence="1 2">AUSMDU00012717</strain>
    </source>
</reference>
<dbReference type="Proteomes" id="UP000503540">
    <property type="component" value="Chromosome"/>
</dbReference>
<gene>
    <name evidence="1" type="ORF">F5544_39010</name>
</gene>
<evidence type="ECO:0000313" key="2">
    <source>
        <dbReference type="Proteomes" id="UP000503540"/>
    </source>
</evidence>
<name>A0A6G9YRW0_9NOCA</name>
<protein>
    <submittedName>
        <fullName evidence="1">Uncharacterized protein</fullName>
    </submittedName>
</protein>
<dbReference type="RefSeq" id="WP_167477843.1">
    <property type="nucleotide sequence ID" value="NZ_CP046172.1"/>
</dbReference>
<dbReference type="EMBL" id="CP046172">
    <property type="protein sequence ID" value="QIS15623.1"/>
    <property type="molecule type" value="Genomic_DNA"/>
</dbReference>
<proteinExistence type="predicted"/>